<evidence type="ECO:0000259" key="9">
    <source>
        <dbReference type="Pfam" id="PF25917"/>
    </source>
</evidence>
<sequence length="391" mass="41939">MRFPPSQFIPLCLLLSLTCCSKSKEQTSSGSNRKAQVVPVVVATAEQREAPVELRAIGNVRAKATVAVKPRVTGQIAKVYFEEGQDVKEGDVLVKIDPAPFEVVLAQAKARLTQATIQAEIAKKQALRYTGLVQSGGVSREEVDNLKSAADAALSNTEAAAAAVREAELELSYCTVLSPITGRAGRRAIDAGNVVKEDETDLVVINQLQPVEVLFSVPEQYFGDIQKYMKQEKLKVSITPSGSASRKITGVLTFLDNAIKAATGTLEMKATMDNQDLALWPGQYGEVSLTLTTQPNAILIPAPAVQTGQEGQYVFVVKEDETVELRSIELDRTIGALAVIRKGLQKGEVVVIDGQLRLTPGVKVETKPPVGISQSAAKTDNQLSQATETTP</sequence>
<evidence type="ECO:0000256" key="2">
    <source>
        <dbReference type="ARBA" id="ARBA00009477"/>
    </source>
</evidence>
<keyword evidence="13" id="KW-1185">Reference proteome</keyword>
<dbReference type="Gene3D" id="2.40.30.170">
    <property type="match status" value="1"/>
</dbReference>
<dbReference type="GO" id="GO:0030313">
    <property type="term" value="C:cell envelope"/>
    <property type="evidence" value="ECO:0007669"/>
    <property type="project" value="UniProtKB-SubCell"/>
</dbReference>
<evidence type="ECO:0000256" key="4">
    <source>
        <dbReference type="ARBA" id="ARBA00022475"/>
    </source>
</evidence>
<accession>A0A1T4Y8M3</accession>
<dbReference type="InterPro" id="IPR058624">
    <property type="entry name" value="MdtA-like_HH"/>
</dbReference>
<reference evidence="13" key="1">
    <citation type="submission" date="2017-02" db="EMBL/GenBank/DDBJ databases">
        <authorList>
            <person name="Varghese N."/>
            <person name="Submissions S."/>
        </authorList>
    </citation>
    <scope>NUCLEOTIDE SEQUENCE [LARGE SCALE GENOMIC DNA]</scope>
    <source>
        <strain evidence="13">ATCC 700200</strain>
    </source>
</reference>
<keyword evidence="6" id="KW-0472">Membrane</keyword>
<dbReference type="GO" id="GO:0015562">
    <property type="term" value="F:efflux transmembrane transporter activity"/>
    <property type="evidence" value="ECO:0007669"/>
    <property type="project" value="TreeGrafter"/>
</dbReference>
<dbReference type="Proteomes" id="UP000190774">
    <property type="component" value="Unassembled WGS sequence"/>
</dbReference>
<dbReference type="Pfam" id="PF25876">
    <property type="entry name" value="HH_MFP_RND"/>
    <property type="match status" value="1"/>
</dbReference>
<dbReference type="FunFam" id="2.40.420.20:FF:000001">
    <property type="entry name" value="Efflux RND transporter periplasmic adaptor subunit"/>
    <property type="match status" value="1"/>
</dbReference>
<proteinExistence type="inferred from homology"/>
<dbReference type="RefSeq" id="WP_078813877.1">
    <property type="nucleotide sequence ID" value="NZ_FUYE01000008.1"/>
</dbReference>
<dbReference type="AlphaFoldDB" id="A0A1T4Y8M3"/>
<feature type="region of interest" description="Disordered" evidence="7">
    <location>
        <begin position="367"/>
        <end position="391"/>
    </location>
</feature>
<evidence type="ECO:0000259" key="8">
    <source>
        <dbReference type="Pfam" id="PF25876"/>
    </source>
</evidence>
<evidence type="ECO:0000313" key="13">
    <source>
        <dbReference type="Proteomes" id="UP000190774"/>
    </source>
</evidence>
<evidence type="ECO:0000256" key="3">
    <source>
        <dbReference type="ARBA" id="ARBA00022448"/>
    </source>
</evidence>
<dbReference type="SUPFAM" id="SSF111369">
    <property type="entry name" value="HlyD-like secretion proteins"/>
    <property type="match status" value="1"/>
</dbReference>
<dbReference type="PANTHER" id="PTHR30469:SF36">
    <property type="entry name" value="BLL3903 PROTEIN"/>
    <property type="match status" value="1"/>
</dbReference>
<feature type="compositionally biased region" description="Polar residues" evidence="7">
    <location>
        <begin position="372"/>
        <end position="391"/>
    </location>
</feature>
<dbReference type="InterPro" id="IPR058627">
    <property type="entry name" value="MdtA-like_C"/>
</dbReference>
<dbReference type="Pfam" id="PF25917">
    <property type="entry name" value="BSH_RND"/>
    <property type="match status" value="1"/>
</dbReference>
<name>A0A1T4Y8M3_9BACT</name>
<keyword evidence="3" id="KW-0813">Transport</keyword>
<comment type="subcellular location">
    <subcellularLocation>
        <location evidence="1">Cell membrane</location>
    </subcellularLocation>
</comment>
<evidence type="ECO:0000256" key="5">
    <source>
        <dbReference type="ARBA" id="ARBA00022519"/>
    </source>
</evidence>
<dbReference type="Gene3D" id="2.40.420.20">
    <property type="match status" value="1"/>
</dbReference>
<dbReference type="Pfam" id="PF25944">
    <property type="entry name" value="Beta-barrel_RND"/>
    <property type="match status" value="1"/>
</dbReference>
<evidence type="ECO:0000256" key="7">
    <source>
        <dbReference type="SAM" id="MobiDB-lite"/>
    </source>
</evidence>
<feature type="domain" description="Multidrug resistance protein MdtA-like C-terminal permuted SH3" evidence="11">
    <location>
        <begin position="296"/>
        <end position="354"/>
    </location>
</feature>
<dbReference type="Gene3D" id="1.10.287.470">
    <property type="entry name" value="Helix hairpin bin"/>
    <property type="match status" value="1"/>
</dbReference>
<feature type="domain" description="Multidrug resistance protein MdtA-like barrel-sandwich hybrid" evidence="9">
    <location>
        <begin position="65"/>
        <end position="205"/>
    </location>
</feature>
<dbReference type="NCBIfam" id="TIGR01730">
    <property type="entry name" value="RND_mfp"/>
    <property type="match status" value="1"/>
</dbReference>
<evidence type="ECO:0000259" key="11">
    <source>
        <dbReference type="Pfam" id="PF25967"/>
    </source>
</evidence>
<evidence type="ECO:0000259" key="10">
    <source>
        <dbReference type="Pfam" id="PF25944"/>
    </source>
</evidence>
<dbReference type="OrthoDB" id="9783047at2"/>
<feature type="domain" description="Multidrug resistance protein MdtA-like beta-barrel" evidence="10">
    <location>
        <begin position="210"/>
        <end position="292"/>
    </location>
</feature>
<organism evidence="12 13">
    <name type="scientific">Prosthecobacter debontii</name>
    <dbReference type="NCBI Taxonomy" id="48467"/>
    <lineage>
        <taxon>Bacteria</taxon>
        <taxon>Pseudomonadati</taxon>
        <taxon>Verrucomicrobiota</taxon>
        <taxon>Verrucomicrobiia</taxon>
        <taxon>Verrucomicrobiales</taxon>
        <taxon>Verrucomicrobiaceae</taxon>
        <taxon>Prosthecobacter</taxon>
    </lineage>
</organism>
<dbReference type="InterPro" id="IPR006143">
    <property type="entry name" value="RND_pump_MFP"/>
</dbReference>
<dbReference type="Pfam" id="PF25967">
    <property type="entry name" value="RND-MFP_C"/>
    <property type="match status" value="1"/>
</dbReference>
<dbReference type="PANTHER" id="PTHR30469">
    <property type="entry name" value="MULTIDRUG RESISTANCE PROTEIN MDTA"/>
    <property type="match status" value="1"/>
</dbReference>
<gene>
    <name evidence="12" type="ORF">SAMN02745166_02689</name>
</gene>
<dbReference type="STRING" id="48467.SAMN02745166_02689"/>
<dbReference type="GO" id="GO:1990281">
    <property type="term" value="C:efflux pump complex"/>
    <property type="evidence" value="ECO:0007669"/>
    <property type="project" value="TreeGrafter"/>
</dbReference>
<dbReference type="InterPro" id="IPR058626">
    <property type="entry name" value="MdtA-like_b-barrel"/>
</dbReference>
<evidence type="ECO:0000256" key="1">
    <source>
        <dbReference type="ARBA" id="ARBA00004236"/>
    </source>
</evidence>
<feature type="domain" description="Multidrug resistance protein MdtA-like alpha-helical hairpin" evidence="8">
    <location>
        <begin position="105"/>
        <end position="173"/>
    </location>
</feature>
<dbReference type="InterPro" id="IPR058625">
    <property type="entry name" value="MdtA-like_BSH"/>
</dbReference>
<evidence type="ECO:0000256" key="6">
    <source>
        <dbReference type="ARBA" id="ARBA00023136"/>
    </source>
</evidence>
<dbReference type="EMBL" id="FUYE01000008">
    <property type="protein sequence ID" value="SKA98139.1"/>
    <property type="molecule type" value="Genomic_DNA"/>
</dbReference>
<evidence type="ECO:0000313" key="12">
    <source>
        <dbReference type="EMBL" id="SKA98139.1"/>
    </source>
</evidence>
<keyword evidence="4" id="KW-1003">Cell membrane</keyword>
<dbReference type="Gene3D" id="2.40.50.100">
    <property type="match status" value="1"/>
</dbReference>
<protein>
    <submittedName>
        <fullName evidence="12">Membrane fusion protein, multidrug efflux system</fullName>
    </submittedName>
</protein>
<keyword evidence="5" id="KW-0997">Cell inner membrane</keyword>
<comment type="similarity">
    <text evidence="2">Belongs to the membrane fusion protein (MFP) (TC 8.A.1) family.</text>
</comment>